<proteinExistence type="predicted"/>
<organism evidence="1 2">
    <name type="scientific">Hydrococcus rivularis NIES-593</name>
    <dbReference type="NCBI Taxonomy" id="1921803"/>
    <lineage>
        <taxon>Bacteria</taxon>
        <taxon>Bacillati</taxon>
        <taxon>Cyanobacteriota</taxon>
        <taxon>Cyanophyceae</taxon>
        <taxon>Pleurocapsales</taxon>
        <taxon>Hydrococcaceae</taxon>
        <taxon>Hydrococcus</taxon>
    </lineage>
</organism>
<dbReference type="NCBIfam" id="NF038167">
    <property type="entry name" value="cyan_ocin_like"/>
    <property type="match status" value="1"/>
</dbReference>
<evidence type="ECO:0008006" key="3">
    <source>
        <dbReference type="Google" id="ProtNLM"/>
    </source>
</evidence>
<accession>A0A1U7HF99</accession>
<dbReference type="RefSeq" id="WP_073600112.1">
    <property type="nucleotide sequence ID" value="NZ_MRCB01000015.1"/>
</dbReference>
<reference evidence="1 2" key="1">
    <citation type="submission" date="2016-11" db="EMBL/GenBank/DDBJ databases">
        <title>Draft Genome Sequences of Nine Cyanobacterial Strains from Diverse Habitats.</title>
        <authorList>
            <person name="Zhu T."/>
            <person name="Hou S."/>
            <person name="Lu X."/>
            <person name="Hess W.R."/>
        </authorList>
    </citation>
    <scope>NUCLEOTIDE SEQUENCE [LARGE SCALE GENOMIC DNA]</scope>
    <source>
        <strain evidence="1 2">NIES-593</strain>
    </source>
</reference>
<dbReference type="EMBL" id="MRCB01000015">
    <property type="protein sequence ID" value="OKH22239.1"/>
    <property type="molecule type" value="Genomic_DNA"/>
</dbReference>
<sequence length="89" mass="9241">MTEPSNKINASMELSEQELDAVAGGTVVLGGNVPQALFQDGSTDFAQNQLQAAQKVSSNRNGSETVSLIAADAVKTDADQITKFINGVS</sequence>
<gene>
    <name evidence="1" type="ORF">NIES593_13670</name>
</gene>
<evidence type="ECO:0000313" key="1">
    <source>
        <dbReference type="EMBL" id="OKH22239.1"/>
    </source>
</evidence>
<dbReference type="Proteomes" id="UP000186868">
    <property type="component" value="Unassembled WGS sequence"/>
</dbReference>
<keyword evidence="2" id="KW-1185">Reference proteome</keyword>
<name>A0A1U7HF99_9CYAN</name>
<protein>
    <recommendedName>
        <fullName evidence="3">Bacteriocin</fullName>
    </recommendedName>
</protein>
<dbReference type="STRING" id="1921803.NIES593_13670"/>
<evidence type="ECO:0000313" key="2">
    <source>
        <dbReference type="Proteomes" id="UP000186868"/>
    </source>
</evidence>
<dbReference type="AlphaFoldDB" id="A0A1U7HF99"/>
<dbReference type="InterPro" id="IPR049891">
    <property type="entry name" value="CTB"/>
</dbReference>
<comment type="caution">
    <text evidence="1">The sequence shown here is derived from an EMBL/GenBank/DDBJ whole genome shotgun (WGS) entry which is preliminary data.</text>
</comment>